<dbReference type="PANTHER" id="PTHR32024">
    <property type="entry name" value="TRK SYSTEM POTASSIUM UPTAKE PROTEIN TRKG-RELATED"/>
    <property type="match status" value="1"/>
</dbReference>
<name>A0A844GVM7_9CHRO</name>
<feature type="transmembrane region" description="Helical" evidence="10">
    <location>
        <begin position="118"/>
        <end position="138"/>
    </location>
</feature>
<evidence type="ECO:0000313" key="12">
    <source>
        <dbReference type="Proteomes" id="UP000437131"/>
    </source>
</evidence>
<proteinExistence type="predicted"/>
<dbReference type="Pfam" id="PF02386">
    <property type="entry name" value="TrkH"/>
    <property type="match status" value="1"/>
</dbReference>
<dbReference type="AlphaFoldDB" id="A0A844GVM7"/>
<evidence type="ECO:0000256" key="5">
    <source>
        <dbReference type="ARBA" id="ARBA00022692"/>
    </source>
</evidence>
<evidence type="ECO:0000256" key="6">
    <source>
        <dbReference type="ARBA" id="ARBA00022958"/>
    </source>
</evidence>
<protein>
    <submittedName>
        <fullName evidence="11">ATPase</fullName>
    </submittedName>
</protein>
<feature type="transmembrane region" description="Helical" evidence="10">
    <location>
        <begin position="67"/>
        <end position="91"/>
    </location>
</feature>
<evidence type="ECO:0000256" key="1">
    <source>
        <dbReference type="ARBA" id="ARBA00004651"/>
    </source>
</evidence>
<keyword evidence="7 10" id="KW-1133">Transmembrane helix</keyword>
<keyword evidence="6" id="KW-0630">Potassium</keyword>
<evidence type="ECO:0000256" key="4">
    <source>
        <dbReference type="ARBA" id="ARBA00022538"/>
    </source>
</evidence>
<keyword evidence="2" id="KW-0813">Transport</keyword>
<dbReference type="PANTHER" id="PTHR32024:SF1">
    <property type="entry name" value="KTR SYSTEM POTASSIUM UPTAKE PROTEIN B"/>
    <property type="match status" value="1"/>
</dbReference>
<dbReference type="NCBIfam" id="TIGR00933">
    <property type="entry name" value="2a38"/>
    <property type="match status" value="1"/>
</dbReference>
<feature type="transmembrane region" description="Helical" evidence="10">
    <location>
        <begin position="182"/>
        <end position="208"/>
    </location>
</feature>
<evidence type="ECO:0000313" key="11">
    <source>
        <dbReference type="EMBL" id="MTF40534.1"/>
    </source>
</evidence>
<feature type="transmembrane region" description="Helical" evidence="10">
    <location>
        <begin position="150"/>
        <end position="170"/>
    </location>
</feature>
<dbReference type="RefSeq" id="WP_099435569.1">
    <property type="nucleotide sequence ID" value="NZ_WMIA01000033.1"/>
</dbReference>
<reference evidence="11 12" key="1">
    <citation type="submission" date="2019-11" db="EMBL/GenBank/DDBJ databases">
        <title>Isolation of a new High Light Tolerant Cyanobacteria.</title>
        <authorList>
            <person name="Dobson Z."/>
            <person name="Vaughn N."/>
            <person name="Vaughn M."/>
            <person name="Fromme P."/>
            <person name="Mazor Y."/>
        </authorList>
    </citation>
    <scope>NUCLEOTIDE SEQUENCE [LARGE SCALE GENOMIC DNA]</scope>
    <source>
        <strain evidence="11 12">0216</strain>
    </source>
</reference>
<keyword evidence="8" id="KW-0406">Ion transport</keyword>
<accession>A0A844GVM7</accession>
<dbReference type="GO" id="GO:0005886">
    <property type="term" value="C:plasma membrane"/>
    <property type="evidence" value="ECO:0007669"/>
    <property type="project" value="UniProtKB-SubCell"/>
</dbReference>
<keyword evidence="3" id="KW-1003">Cell membrane</keyword>
<feature type="transmembrane region" description="Helical" evidence="10">
    <location>
        <begin position="33"/>
        <end position="55"/>
    </location>
</feature>
<keyword evidence="5 10" id="KW-0812">Transmembrane</keyword>
<feature type="transmembrane region" description="Helical" evidence="10">
    <location>
        <begin position="379"/>
        <end position="400"/>
    </location>
</feature>
<feature type="transmembrane region" description="Helical" evidence="10">
    <location>
        <begin position="7"/>
        <end position="27"/>
    </location>
</feature>
<evidence type="ECO:0000256" key="9">
    <source>
        <dbReference type="ARBA" id="ARBA00023136"/>
    </source>
</evidence>
<comment type="subcellular location">
    <subcellularLocation>
        <location evidence="1">Cell membrane</location>
        <topology evidence="1">Multi-pass membrane protein</topology>
    </subcellularLocation>
</comment>
<evidence type="ECO:0000256" key="8">
    <source>
        <dbReference type="ARBA" id="ARBA00023065"/>
    </source>
</evidence>
<dbReference type="GO" id="GO:0015379">
    <property type="term" value="F:potassium:chloride symporter activity"/>
    <property type="evidence" value="ECO:0007669"/>
    <property type="project" value="InterPro"/>
</dbReference>
<feature type="transmembrane region" description="Helical" evidence="10">
    <location>
        <begin position="228"/>
        <end position="246"/>
    </location>
</feature>
<feature type="transmembrane region" description="Helical" evidence="10">
    <location>
        <begin position="345"/>
        <end position="367"/>
    </location>
</feature>
<organism evidence="11 12">
    <name type="scientific">Cyanobacterium aponinum 0216</name>
    <dbReference type="NCBI Taxonomy" id="2676140"/>
    <lineage>
        <taxon>Bacteria</taxon>
        <taxon>Bacillati</taxon>
        <taxon>Cyanobacteriota</taxon>
        <taxon>Cyanophyceae</taxon>
        <taxon>Oscillatoriophycideae</taxon>
        <taxon>Chroococcales</taxon>
        <taxon>Geminocystaceae</taxon>
        <taxon>Cyanobacterium</taxon>
    </lineage>
</organism>
<dbReference type="InterPro" id="IPR003445">
    <property type="entry name" value="Cat_transpt"/>
</dbReference>
<evidence type="ECO:0000256" key="3">
    <source>
        <dbReference type="ARBA" id="ARBA00022475"/>
    </source>
</evidence>
<evidence type="ECO:0000256" key="2">
    <source>
        <dbReference type="ARBA" id="ARBA00022448"/>
    </source>
</evidence>
<gene>
    <name evidence="11" type="ORF">GGC33_16610</name>
</gene>
<dbReference type="InterPro" id="IPR004772">
    <property type="entry name" value="TrkH"/>
</dbReference>
<dbReference type="Proteomes" id="UP000437131">
    <property type="component" value="Unassembled WGS sequence"/>
</dbReference>
<keyword evidence="4" id="KW-0633">Potassium transport</keyword>
<comment type="caution">
    <text evidence="11">The sequence shown here is derived from an EMBL/GenBank/DDBJ whole genome shotgun (WGS) entry which is preliminary data.</text>
</comment>
<evidence type="ECO:0000256" key="7">
    <source>
        <dbReference type="ARBA" id="ARBA00022989"/>
    </source>
</evidence>
<dbReference type="EMBL" id="WMIA01000033">
    <property type="protein sequence ID" value="MTF40534.1"/>
    <property type="molecule type" value="Genomic_DNA"/>
</dbReference>
<keyword evidence="9 10" id="KW-0472">Membrane</keyword>
<evidence type="ECO:0000256" key="10">
    <source>
        <dbReference type="SAM" id="Phobius"/>
    </source>
</evidence>
<sequence length="445" mass="48782">MTIARTICLGFIAVISVGTILLMMPFAVETGNWGSFITALFTSTSAVCVTGLIVVDTGTYFSFWGELIILCLIQIGGLGYMTTSTFLILLIGKKFDFRQKIAISESFDRPFLQGSRNLVISIFVTTFILEIIATIVLYSIFSQDYGWKQGLWLAIFHSVSAWNNAGFSLFPDSLIQYQSSIPINIVITALIILGGIGYQVIIEVFLWFLDFFKQKVHPHYEFSLNFKVVTRTTLILLILGTVGFFITELHNSNTLAELPFKDKIITAWFQSVTTRTAGFNSIDIGAMTKAGLFITIGLMFIGASPSGTGGGIKTTTLSILYNSTKAVLRGQEQVVMHKREVPVSLILKAMAVVFGSGVTVVCITFFISLLHSDFEFQSIFFEVVSAFATVGLSTGITSSLSVLAKLAIVFTMYLGRVGVLLFMAAIVGDPQPSRIEYPEENLLVG</sequence>
<feature type="transmembrane region" description="Helical" evidence="10">
    <location>
        <begin position="406"/>
        <end position="427"/>
    </location>
</feature>